<dbReference type="AlphaFoldDB" id="A0A9X3APS2"/>
<feature type="signal peptide" evidence="1">
    <location>
        <begin position="1"/>
        <end position="23"/>
    </location>
</feature>
<reference evidence="2" key="1">
    <citation type="journal article" date="2022" name="Front. Microbiol.">
        <title>Genome-based taxonomic rearrangement of Oceanobacter-related bacteria including the description of Thalassolituus hydrocarbonoclasticus sp. nov. and Thalassolituus pacificus sp. nov. and emended description of the genus Thalassolituus.</title>
        <authorList>
            <person name="Dong C."/>
            <person name="Wei L."/>
            <person name="Wang J."/>
            <person name="Lai Q."/>
            <person name="Huang Z."/>
            <person name="Shao Z."/>
        </authorList>
    </citation>
    <scope>NUCLEOTIDE SEQUENCE</scope>
    <source>
        <strain evidence="2">59MF3M-4</strain>
    </source>
</reference>
<proteinExistence type="predicted"/>
<dbReference type="Proteomes" id="UP001147830">
    <property type="component" value="Unassembled WGS sequence"/>
</dbReference>
<dbReference type="RefSeq" id="WP_260974508.1">
    <property type="nucleotide sequence ID" value="NZ_JAOANI010000002.1"/>
</dbReference>
<evidence type="ECO:0000256" key="1">
    <source>
        <dbReference type="SAM" id="SignalP"/>
    </source>
</evidence>
<keyword evidence="1" id="KW-0732">Signal</keyword>
<evidence type="ECO:0000313" key="2">
    <source>
        <dbReference type="EMBL" id="MCT7357575.1"/>
    </source>
</evidence>
<dbReference type="PROSITE" id="PS51257">
    <property type="entry name" value="PROKAR_LIPOPROTEIN"/>
    <property type="match status" value="1"/>
</dbReference>
<gene>
    <name evidence="2" type="ORF">NYR02_00875</name>
</gene>
<protein>
    <recommendedName>
        <fullName evidence="4">Lipoprotein</fullName>
    </recommendedName>
</protein>
<organism evidence="2 3">
    <name type="scientific">Thalassolituus pacificus</name>
    <dbReference type="NCBI Taxonomy" id="2975440"/>
    <lineage>
        <taxon>Bacteria</taxon>
        <taxon>Pseudomonadati</taxon>
        <taxon>Pseudomonadota</taxon>
        <taxon>Gammaproteobacteria</taxon>
        <taxon>Oceanospirillales</taxon>
        <taxon>Oceanospirillaceae</taxon>
        <taxon>Thalassolituus</taxon>
    </lineage>
</organism>
<comment type="caution">
    <text evidence="2">The sequence shown here is derived from an EMBL/GenBank/DDBJ whole genome shotgun (WGS) entry which is preliminary data.</text>
</comment>
<evidence type="ECO:0000313" key="3">
    <source>
        <dbReference type="Proteomes" id="UP001147830"/>
    </source>
</evidence>
<keyword evidence="3" id="KW-1185">Reference proteome</keyword>
<feature type="chain" id="PRO_5040763494" description="Lipoprotein" evidence="1">
    <location>
        <begin position="24"/>
        <end position="336"/>
    </location>
</feature>
<evidence type="ECO:0008006" key="4">
    <source>
        <dbReference type="Google" id="ProtNLM"/>
    </source>
</evidence>
<accession>A0A9X3APS2</accession>
<sequence>MSFLARITLAVLAISSMSGCSMIYKTTGWFAYDYTEEYAIPYTMKSSDPEMACGMTTAMAPTLMSFSELTFPPDRAAVTMYMMSGSCAEEKAHEEALTYVRAFKSQNIAEAKDARIREKRAFAVAASRQYMAYQHMVAEFGEPGDECPDLSESEEVYWVLGSIAGMQSVMSDLRSQSSVNVPKDIAMKAVRGLQCVDNVRWWGLPQALQAGIWVMMPDTAPKGTDPWQEMANASRIATASGVRMAHAIEVVIADGSGNTEQLRDAIRRHAASLKTTSSNPDYRMMDIMASRQITAVSDRLWTEATGARTPTGGLGTFWDDVQPKANTLDIDDLLED</sequence>
<dbReference type="EMBL" id="JAOANI010000002">
    <property type="protein sequence ID" value="MCT7357575.1"/>
    <property type="molecule type" value="Genomic_DNA"/>
</dbReference>
<name>A0A9X3APS2_9GAMM</name>
<reference evidence="2" key="2">
    <citation type="submission" date="2022-08" db="EMBL/GenBank/DDBJ databases">
        <authorList>
            <person name="Dong C."/>
        </authorList>
    </citation>
    <scope>NUCLEOTIDE SEQUENCE</scope>
    <source>
        <strain evidence="2">59MF3M-4</strain>
    </source>
</reference>